<proteinExistence type="predicted"/>
<dbReference type="PANTHER" id="PTHR19143">
    <property type="entry name" value="FIBRINOGEN/TENASCIN/ANGIOPOEITIN"/>
    <property type="match status" value="1"/>
</dbReference>
<dbReference type="AlphaFoldDB" id="A0A1I8GX66"/>
<dbReference type="Proteomes" id="UP000095280">
    <property type="component" value="Unplaced"/>
</dbReference>
<dbReference type="InterPro" id="IPR036056">
    <property type="entry name" value="Fibrinogen-like_C"/>
</dbReference>
<feature type="domain" description="Fibrinogen C-terminal" evidence="1">
    <location>
        <begin position="1"/>
        <end position="170"/>
    </location>
</feature>
<protein>
    <submittedName>
        <fullName evidence="3">Fibrinogen C-terminal domain-containing protein</fullName>
    </submittedName>
</protein>
<accession>A0A1I8GX66</accession>
<keyword evidence="2" id="KW-1185">Reference proteome</keyword>
<dbReference type="InterPro" id="IPR014716">
    <property type="entry name" value="Fibrinogen_a/b/g_C_1"/>
</dbReference>
<dbReference type="Gene3D" id="4.10.530.10">
    <property type="entry name" value="Gamma-fibrinogen Carboxyl Terminal Fragment, domain 2"/>
    <property type="match status" value="1"/>
</dbReference>
<reference evidence="3" key="1">
    <citation type="submission" date="2016-11" db="UniProtKB">
        <authorList>
            <consortium name="WormBaseParasite"/>
        </authorList>
    </citation>
    <scope>IDENTIFICATION</scope>
</reference>
<evidence type="ECO:0000259" key="1">
    <source>
        <dbReference type="PROSITE" id="PS51406"/>
    </source>
</evidence>
<organism evidence="2 3">
    <name type="scientific">Macrostomum lignano</name>
    <dbReference type="NCBI Taxonomy" id="282301"/>
    <lineage>
        <taxon>Eukaryota</taxon>
        <taxon>Metazoa</taxon>
        <taxon>Spiralia</taxon>
        <taxon>Lophotrochozoa</taxon>
        <taxon>Platyhelminthes</taxon>
        <taxon>Rhabditophora</taxon>
        <taxon>Macrostomorpha</taxon>
        <taxon>Macrostomida</taxon>
        <taxon>Macrostomidae</taxon>
        <taxon>Macrostomum</taxon>
    </lineage>
</organism>
<dbReference type="WBParaSite" id="maker-uti_cns_0003477-snap-gene-0.3-mRNA-1">
    <property type="protein sequence ID" value="maker-uti_cns_0003477-snap-gene-0.3-mRNA-1"/>
    <property type="gene ID" value="maker-uti_cns_0003477-snap-gene-0.3"/>
</dbReference>
<dbReference type="Pfam" id="PF00147">
    <property type="entry name" value="Fibrinogen_C"/>
    <property type="match status" value="1"/>
</dbReference>
<name>A0A1I8GX66_9PLAT</name>
<dbReference type="PROSITE" id="PS51406">
    <property type="entry name" value="FIBRINOGEN_C_2"/>
    <property type="match status" value="1"/>
</dbReference>
<dbReference type="GO" id="GO:0005615">
    <property type="term" value="C:extracellular space"/>
    <property type="evidence" value="ECO:0007669"/>
    <property type="project" value="TreeGrafter"/>
</dbReference>
<dbReference type="SMART" id="SM00186">
    <property type="entry name" value="FBG"/>
    <property type="match status" value="1"/>
</dbReference>
<dbReference type="SUPFAM" id="SSF56496">
    <property type="entry name" value="Fibrinogen C-terminal domain-like"/>
    <property type="match status" value="1"/>
</dbReference>
<dbReference type="InterPro" id="IPR002181">
    <property type="entry name" value="Fibrinogen_a/b/g_C_dom"/>
</dbReference>
<dbReference type="InterPro" id="IPR050373">
    <property type="entry name" value="Fibrinogen_C-term_domain"/>
</dbReference>
<sequence>MNRSNGSLSFARSWSEYETGFGDGTDFWIGLRTINELCGSTPRLLRMEAVSWSNVFYASEFSGFSVANASTSYTMTLSSYLAASSNTSGDSLTYHKGMKFSTMDRDNDLSGSSCSQSSGGNGGWWFNSCSMSNPSGVYYTSAVTSRGRMCWPHTDGNNALKSIRLMLLMP</sequence>
<evidence type="ECO:0000313" key="3">
    <source>
        <dbReference type="WBParaSite" id="maker-uti_cns_0003477-snap-gene-0.3-mRNA-1"/>
    </source>
</evidence>
<dbReference type="Gene3D" id="3.90.215.10">
    <property type="entry name" value="Gamma Fibrinogen, chain A, domain 1"/>
    <property type="match status" value="1"/>
</dbReference>
<evidence type="ECO:0000313" key="2">
    <source>
        <dbReference type="Proteomes" id="UP000095280"/>
    </source>
</evidence>